<name>M7TMJ4_BOTF1</name>
<sequence>MVFPHKNMAKDSYLEYIPITWTVCNNYSGAFLSNKLLWDVMIVSMLNYQVDEFMETAVHDKFKNDLESAKCMIRRIAVQSKGKFYGKPTPTEFNHSEAVIHADDLETEGINGDDANHDMETILRRFLSHILSNPKVHP</sequence>
<dbReference type="HOGENOM" id="CLU_1854938_0_0_1"/>
<dbReference type="STRING" id="1290391.M7TMJ4"/>
<gene>
    <name evidence="1" type="ORF">BcDW1_8754</name>
</gene>
<reference evidence="2" key="1">
    <citation type="journal article" date="2013" name="Genome Announc.">
        <title>Draft genome sequence of Botrytis cinerea BcDW1, inoculum for noble rot of grape berries.</title>
        <authorList>
            <person name="Blanco-Ulate B."/>
            <person name="Allen G."/>
            <person name="Powell A.L."/>
            <person name="Cantu D."/>
        </authorList>
    </citation>
    <scope>NUCLEOTIDE SEQUENCE [LARGE SCALE GENOMIC DNA]</scope>
    <source>
        <strain evidence="2">BcDW1</strain>
    </source>
</reference>
<protein>
    <submittedName>
        <fullName evidence="1">Putative terpene synthase family protein</fullName>
    </submittedName>
</protein>
<dbReference type="AlphaFoldDB" id="M7TMJ4"/>
<evidence type="ECO:0000313" key="1">
    <source>
        <dbReference type="EMBL" id="EMR82635.1"/>
    </source>
</evidence>
<proteinExistence type="predicted"/>
<accession>M7TMJ4</accession>
<organism evidence="1 2">
    <name type="scientific">Botryotinia fuckeliana (strain BcDW1)</name>
    <name type="common">Noble rot fungus</name>
    <name type="synonym">Botrytis cinerea</name>
    <dbReference type="NCBI Taxonomy" id="1290391"/>
    <lineage>
        <taxon>Eukaryota</taxon>
        <taxon>Fungi</taxon>
        <taxon>Dikarya</taxon>
        <taxon>Ascomycota</taxon>
        <taxon>Pezizomycotina</taxon>
        <taxon>Leotiomycetes</taxon>
        <taxon>Helotiales</taxon>
        <taxon>Sclerotiniaceae</taxon>
        <taxon>Botrytis</taxon>
    </lineage>
</organism>
<dbReference type="Proteomes" id="UP000012045">
    <property type="component" value="Unassembled WGS sequence"/>
</dbReference>
<evidence type="ECO:0000313" key="2">
    <source>
        <dbReference type="Proteomes" id="UP000012045"/>
    </source>
</evidence>
<dbReference type="EMBL" id="KB708033">
    <property type="protein sequence ID" value="EMR82635.1"/>
    <property type="molecule type" value="Genomic_DNA"/>
</dbReference>